<accession>I9X2H3</accession>
<organism evidence="1 2">
    <name type="scientific">Rhizobium leguminosarum bv. trifolii WSM597</name>
    <dbReference type="NCBI Taxonomy" id="754764"/>
    <lineage>
        <taxon>Bacteria</taxon>
        <taxon>Pseudomonadati</taxon>
        <taxon>Pseudomonadota</taxon>
        <taxon>Alphaproteobacteria</taxon>
        <taxon>Hyphomicrobiales</taxon>
        <taxon>Rhizobiaceae</taxon>
        <taxon>Rhizobium/Agrobacterium group</taxon>
        <taxon>Rhizobium</taxon>
    </lineage>
</organism>
<dbReference type="Proteomes" id="UP000005092">
    <property type="component" value="Unassembled WGS sequence"/>
</dbReference>
<dbReference type="EMBL" id="JH719381">
    <property type="protein sequence ID" value="EJB02906.1"/>
    <property type="molecule type" value="Genomic_DNA"/>
</dbReference>
<reference evidence="1 2" key="1">
    <citation type="submission" date="2012-02" db="EMBL/GenBank/DDBJ databases">
        <title>Improved High-Quality Draft Sequence of Rhizobium leguminosarum bv. trifolii WSM597.</title>
        <authorList>
            <consortium name="US DOE Joint Genome Institute"/>
            <person name="Lucas S."/>
            <person name="Han J."/>
            <person name="Lapidus A."/>
            <person name="Cheng J.-F."/>
            <person name="Goodwin L."/>
            <person name="Pitluck S."/>
            <person name="Peters L."/>
            <person name="Ovchinnikova G."/>
            <person name="Held B."/>
            <person name="Detter J.C."/>
            <person name="Han C."/>
            <person name="Tapia R."/>
            <person name="Land M."/>
            <person name="Hauser L."/>
            <person name="Kyrpides N."/>
            <person name="Ivanova N."/>
            <person name="Pagani I."/>
            <person name="Brau L."/>
            <person name="Yates R."/>
            <person name="O'Hara G."/>
            <person name="Rui T."/>
            <person name="Howieson J."/>
            <person name="Reeve W."/>
            <person name="Woyke T."/>
        </authorList>
    </citation>
    <scope>NUCLEOTIDE SEQUENCE [LARGE SCALE GENOMIC DNA]</scope>
    <source>
        <strain evidence="1 2">WSM597</strain>
    </source>
</reference>
<proteinExistence type="predicted"/>
<name>I9X2H3_RHILT</name>
<gene>
    <name evidence="1" type="ORF">Rleg9DRAFT_1720</name>
</gene>
<evidence type="ECO:0000313" key="2">
    <source>
        <dbReference type="Proteomes" id="UP000005092"/>
    </source>
</evidence>
<protein>
    <submittedName>
        <fullName evidence="1">Uncharacterized protein</fullName>
    </submittedName>
</protein>
<dbReference type="AlphaFoldDB" id="I9X2H3"/>
<sequence>MTDPQIETVVTKTQIATKASESLKLNIGIPLRAHVAGRPHARAGACGRASDMGDLLALTGRMEG</sequence>
<dbReference type="HOGENOM" id="CLU_2864750_0_0_5"/>
<evidence type="ECO:0000313" key="1">
    <source>
        <dbReference type="EMBL" id="EJB02906.1"/>
    </source>
</evidence>